<evidence type="ECO:0000256" key="2">
    <source>
        <dbReference type="SAM" id="Phobius"/>
    </source>
</evidence>
<evidence type="ECO:0000313" key="3">
    <source>
        <dbReference type="EMBL" id="ODV90986.1"/>
    </source>
</evidence>
<feature type="coiled-coil region" evidence="1">
    <location>
        <begin position="65"/>
        <end position="144"/>
    </location>
</feature>
<keyword evidence="4" id="KW-1185">Reference proteome</keyword>
<dbReference type="Proteomes" id="UP000095023">
    <property type="component" value="Unassembled WGS sequence"/>
</dbReference>
<keyword evidence="2" id="KW-0812">Transmembrane</keyword>
<keyword evidence="2" id="KW-0472">Membrane</keyword>
<proteinExistence type="predicted"/>
<evidence type="ECO:0000256" key="1">
    <source>
        <dbReference type="SAM" id="Coils"/>
    </source>
</evidence>
<accession>A0A1E4TGV5</accession>
<protein>
    <submittedName>
        <fullName evidence="3">Uncharacterized protein</fullName>
    </submittedName>
</protein>
<keyword evidence="2" id="KW-1133">Transmembrane helix</keyword>
<evidence type="ECO:0000313" key="4">
    <source>
        <dbReference type="Proteomes" id="UP000095023"/>
    </source>
</evidence>
<keyword evidence="1" id="KW-0175">Coiled coil</keyword>
<name>A0A1E4TGV5_9ASCO</name>
<dbReference type="AlphaFoldDB" id="A0A1E4TGV5"/>
<sequence>MNNHVTTNNPNLFNIVINRKESNQLGDSHPSISGNLDTGEAFVKLLDDLYNTNENEVSLQYESIVQDLKMHLSDLEQAIQRLKRLKDEALQYVRELSSCDEKQRSELSKRLVRVDKSISQISVVNDIQDKLNDIEKRATQAKKKLDDMSNWISAKEKEAKTSDARFASNSRKWIVISSSVTLFVSVAIYFFVL</sequence>
<gene>
    <name evidence="3" type="ORF">CANCADRAFT_2707</name>
</gene>
<dbReference type="EMBL" id="KV453842">
    <property type="protein sequence ID" value="ODV90986.1"/>
    <property type="molecule type" value="Genomic_DNA"/>
</dbReference>
<reference evidence="4" key="1">
    <citation type="submission" date="2016-02" db="EMBL/GenBank/DDBJ databases">
        <title>Comparative genomics of biotechnologically important yeasts.</title>
        <authorList>
            <consortium name="DOE Joint Genome Institute"/>
            <person name="Riley R."/>
            <person name="Haridas S."/>
            <person name="Wolfe K.H."/>
            <person name="Lopes M.R."/>
            <person name="Hittinger C.T."/>
            <person name="Goker M."/>
            <person name="Salamov A."/>
            <person name="Wisecaver J."/>
            <person name="Long T.M."/>
            <person name="Aerts A.L."/>
            <person name="Barry K."/>
            <person name="Choi C."/>
            <person name="Clum A."/>
            <person name="Coughlan A.Y."/>
            <person name="Deshpande S."/>
            <person name="Douglass A.P."/>
            <person name="Hanson S.J."/>
            <person name="Klenk H.-P."/>
            <person name="Labutti K."/>
            <person name="Lapidus A."/>
            <person name="Lindquist E."/>
            <person name="Lipzen A."/>
            <person name="Meier-Kolthoff J.P."/>
            <person name="Ohm R.A."/>
            <person name="Otillar R.P."/>
            <person name="Pangilinan J."/>
            <person name="Peng Y."/>
            <person name="Rokas A."/>
            <person name="Rosa C.A."/>
            <person name="Scheuner C."/>
            <person name="Sibirny A.A."/>
            <person name="Slot J.C."/>
            <person name="Stielow J.B."/>
            <person name="Sun H."/>
            <person name="Kurtzman C.P."/>
            <person name="Blackwell M."/>
            <person name="Jeffries T.W."/>
            <person name="Grigoriev I.V."/>
        </authorList>
    </citation>
    <scope>NUCLEOTIDE SEQUENCE [LARGE SCALE GENOMIC DNA]</scope>
    <source>
        <strain evidence="4">NRRL Y-17796</strain>
    </source>
</reference>
<organism evidence="3 4">
    <name type="scientific">Tortispora caseinolytica NRRL Y-17796</name>
    <dbReference type="NCBI Taxonomy" id="767744"/>
    <lineage>
        <taxon>Eukaryota</taxon>
        <taxon>Fungi</taxon>
        <taxon>Dikarya</taxon>
        <taxon>Ascomycota</taxon>
        <taxon>Saccharomycotina</taxon>
        <taxon>Trigonopsidomycetes</taxon>
        <taxon>Trigonopsidales</taxon>
        <taxon>Trigonopsidaceae</taxon>
        <taxon>Tortispora</taxon>
    </lineage>
</organism>
<feature type="transmembrane region" description="Helical" evidence="2">
    <location>
        <begin position="173"/>
        <end position="192"/>
    </location>
</feature>